<gene>
    <name evidence="13" type="ORF">D1781_01545</name>
</gene>
<protein>
    <recommendedName>
        <fullName evidence="2">histidine kinase</fullName>
        <ecNumber evidence="2">2.7.13.3</ecNumber>
    </recommendedName>
</protein>
<sequence>MPLALLVSALLIAVVAVVRTRGDLVAGEGPLRGIAYGALGWAAVLAVGLLRRRSPRWTVVVAAVLAMAADLLQPVPPFALFPFGIALALAVVRDAWRWAIGTIGVAYLVSLTAVFVSDDPLTAARGFGSMVVLLVALGAGAFLRARRLQRQEEERVQAERQRTAIEEERLRIARELHDVLAHSLSSITVQAGVGLHLAQDRPAAAVEALETIRGASKEALDEVRGVLGQLRGAESAPLVPGPDLDALLPLVEEARRTGARVHLDDRLLPRPGRPVQLAVYRVVQEALTNARRHAPGAEVDIVLARDGDAALATVRDRLPGADPGTPVPGNGITGMRERAAALGGALDVRPHPDGLEVALRVPIPEVVA</sequence>
<dbReference type="PANTHER" id="PTHR24421:SF10">
    <property type="entry name" value="NITRATE_NITRITE SENSOR PROTEIN NARQ"/>
    <property type="match status" value="1"/>
</dbReference>
<evidence type="ECO:0000256" key="9">
    <source>
        <dbReference type="SAM" id="Coils"/>
    </source>
</evidence>
<keyword evidence="10" id="KW-0812">Transmembrane</keyword>
<dbReference type="EMBL" id="QXTG01000001">
    <property type="protein sequence ID" value="RIX30161.1"/>
    <property type="molecule type" value="Genomic_DNA"/>
</dbReference>
<evidence type="ECO:0000256" key="1">
    <source>
        <dbReference type="ARBA" id="ARBA00000085"/>
    </source>
</evidence>
<feature type="transmembrane region" description="Helical" evidence="10">
    <location>
        <begin position="123"/>
        <end position="143"/>
    </location>
</feature>
<keyword evidence="6 13" id="KW-0418">Kinase</keyword>
<evidence type="ECO:0000256" key="2">
    <source>
        <dbReference type="ARBA" id="ARBA00012438"/>
    </source>
</evidence>
<feature type="transmembrane region" description="Helical" evidence="10">
    <location>
        <begin position="95"/>
        <end position="116"/>
    </location>
</feature>
<keyword evidence="10" id="KW-1133">Transmembrane helix</keyword>
<keyword evidence="3" id="KW-0597">Phosphoprotein</keyword>
<dbReference type="SUPFAM" id="SSF55874">
    <property type="entry name" value="ATPase domain of HSP90 chaperone/DNA topoisomerase II/histidine kinase"/>
    <property type="match status" value="1"/>
</dbReference>
<evidence type="ECO:0000259" key="12">
    <source>
        <dbReference type="Pfam" id="PF07730"/>
    </source>
</evidence>
<keyword evidence="10" id="KW-0472">Membrane</keyword>
<evidence type="ECO:0000256" key="4">
    <source>
        <dbReference type="ARBA" id="ARBA00022679"/>
    </source>
</evidence>
<dbReference type="GO" id="GO:0016020">
    <property type="term" value="C:membrane"/>
    <property type="evidence" value="ECO:0007669"/>
    <property type="project" value="InterPro"/>
</dbReference>
<evidence type="ECO:0000256" key="5">
    <source>
        <dbReference type="ARBA" id="ARBA00022741"/>
    </source>
</evidence>
<dbReference type="Gene3D" id="1.20.5.1930">
    <property type="match status" value="1"/>
</dbReference>
<feature type="transmembrane region" description="Helical" evidence="10">
    <location>
        <begin position="57"/>
        <end position="75"/>
    </location>
</feature>
<evidence type="ECO:0000256" key="3">
    <source>
        <dbReference type="ARBA" id="ARBA00022553"/>
    </source>
</evidence>
<feature type="coiled-coil region" evidence="9">
    <location>
        <begin position="148"/>
        <end position="175"/>
    </location>
</feature>
<reference evidence="14" key="1">
    <citation type="submission" date="2018-09" db="EMBL/GenBank/DDBJ databases">
        <authorList>
            <person name="Kim I."/>
        </authorList>
    </citation>
    <scope>NUCLEOTIDE SEQUENCE [LARGE SCALE GENOMIC DNA]</scope>
    <source>
        <strain evidence="14">DD4a</strain>
    </source>
</reference>
<keyword evidence="4" id="KW-0808">Transferase</keyword>
<keyword evidence="8" id="KW-0902">Two-component regulatory system</keyword>
<dbReference type="InterPro" id="IPR050482">
    <property type="entry name" value="Sensor_HK_TwoCompSys"/>
</dbReference>
<evidence type="ECO:0000256" key="6">
    <source>
        <dbReference type="ARBA" id="ARBA00022777"/>
    </source>
</evidence>
<dbReference type="InterPro" id="IPR036890">
    <property type="entry name" value="HATPase_C_sf"/>
</dbReference>
<dbReference type="GO" id="GO:0005524">
    <property type="term" value="F:ATP binding"/>
    <property type="evidence" value="ECO:0007669"/>
    <property type="project" value="UniProtKB-KW"/>
</dbReference>
<dbReference type="AlphaFoldDB" id="A0A3A1U0W7"/>
<dbReference type="PANTHER" id="PTHR24421">
    <property type="entry name" value="NITRATE/NITRITE SENSOR PROTEIN NARX-RELATED"/>
    <property type="match status" value="1"/>
</dbReference>
<proteinExistence type="predicted"/>
<feature type="transmembrane region" description="Helical" evidence="10">
    <location>
        <begin position="30"/>
        <end position="50"/>
    </location>
</feature>
<dbReference type="GO" id="GO:0046983">
    <property type="term" value="F:protein dimerization activity"/>
    <property type="evidence" value="ECO:0007669"/>
    <property type="project" value="InterPro"/>
</dbReference>
<comment type="catalytic activity">
    <reaction evidence="1">
        <text>ATP + protein L-histidine = ADP + protein N-phospho-L-histidine.</text>
        <dbReference type="EC" id="2.7.13.3"/>
    </reaction>
</comment>
<dbReference type="CDD" id="cd16917">
    <property type="entry name" value="HATPase_UhpB-NarQ-NarX-like"/>
    <property type="match status" value="1"/>
</dbReference>
<name>A0A3A1U0W7_9MICO</name>
<keyword evidence="5" id="KW-0547">Nucleotide-binding</keyword>
<dbReference type="Proteomes" id="UP000265742">
    <property type="component" value="Unassembled WGS sequence"/>
</dbReference>
<dbReference type="EC" id="2.7.13.3" evidence="2"/>
<evidence type="ECO:0000256" key="7">
    <source>
        <dbReference type="ARBA" id="ARBA00022840"/>
    </source>
</evidence>
<comment type="caution">
    <text evidence="13">The sequence shown here is derived from an EMBL/GenBank/DDBJ whole genome shotgun (WGS) entry which is preliminary data.</text>
</comment>
<keyword evidence="7" id="KW-0067">ATP-binding</keyword>
<evidence type="ECO:0000313" key="14">
    <source>
        <dbReference type="Proteomes" id="UP000265742"/>
    </source>
</evidence>
<evidence type="ECO:0000256" key="8">
    <source>
        <dbReference type="ARBA" id="ARBA00023012"/>
    </source>
</evidence>
<evidence type="ECO:0000313" key="13">
    <source>
        <dbReference type="EMBL" id="RIX30161.1"/>
    </source>
</evidence>
<keyword evidence="14" id="KW-1185">Reference proteome</keyword>
<dbReference type="InterPro" id="IPR003594">
    <property type="entry name" value="HATPase_dom"/>
</dbReference>
<organism evidence="13 14">
    <name type="scientific">Amnibacterium setariae</name>
    <dbReference type="NCBI Taxonomy" id="2306585"/>
    <lineage>
        <taxon>Bacteria</taxon>
        <taxon>Bacillati</taxon>
        <taxon>Actinomycetota</taxon>
        <taxon>Actinomycetes</taxon>
        <taxon>Micrococcales</taxon>
        <taxon>Microbacteriaceae</taxon>
        <taxon>Amnibacterium</taxon>
    </lineage>
</organism>
<feature type="domain" description="Signal transduction histidine kinase subgroup 3 dimerisation and phosphoacceptor" evidence="12">
    <location>
        <begin position="168"/>
        <end position="233"/>
    </location>
</feature>
<dbReference type="GO" id="GO:0000155">
    <property type="term" value="F:phosphorelay sensor kinase activity"/>
    <property type="evidence" value="ECO:0007669"/>
    <property type="project" value="InterPro"/>
</dbReference>
<dbReference type="InterPro" id="IPR011712">
    <property type="entry name" value="Sig_transdc_His_kin_sub3_dim/P"/>
</dbReference>
<dbReference type="Pfam" id="PF02518">
    <property type="entry name" value="HATPase_c"/>
    <property type="match status" value="1"/>
</dbReference>
<evidence type="ECO:0000259" key="11">
    <source>
        <dbReference type="Pfam" id="PF02518"/>
    </source>
</evidence>
<accession>A0A3A1U0W7</accession>
<evidence type="ECO:0000256" key="10">
    <source>
        <dbReference type="SAM" id="Phobius"/>
    </source>
</evidence>
<dbReference type="Gene3D" id="3.30.565.10">
    <property type="entry name" value="Histidine kinase-like ATPase, C-terminal domain"/>
    <property type="match status" value="1"/>
</dbReference>
<feature type="domain" description="Histidine kinase/HSP90-like ATPase" evidence="11">
    <location>
        <begin position="277"/>
        <end position="363"/>
    </location>
</feature>
<dbReference type="Pfam" id="PF07730">
    <property type="entry name" value="HisKA_3"/>
    <property type="match status" value="1"/>
</dbReference>
<keyword evidence="9" id="KW-0175">Coiled coil</keyword>